<dbReference type="OrthoDB" id="2688800at2759"/>
<feature type="non-terminal residue" evidence="9">
    <location>
        <position position="1"/>
    </location>
</feature>
<dbReference type="SUPFAM" id="SSF48264">
    <property type="entry name" value="Cytochrome P450"/>
    <property type="match status" value="1"/>
</dbReference>
<dbReference type="InParanoid" id="A0A0C3G5B5"/>
<evidence type="ECO:0000256" key="7">
    <source>
        <dbReference type="ARBA" id="ARBA00023033"/>
    </source>
</evidence>
<evidence type="ECO:0000256" key="4">
    <source>
        <dbReference type="ARBA" id="ARBA00022723"/>
    </source>
</evidence>
<keyword evidence="7" id="KW-0503">Monooxygenase</keyword>
<keyword evidence="8" id="KW-0812">Transmembrane</keyword>
<dbReference type="Proteomes" id="UP000054166">
    <property type="component" value="Unassembled WGS sequence"/>
</dbReference>
<dbReference type="HOGENOM" id="CLU_2102739_0_0_1"/>
<evidence type="ECO:0000313" key="10">
    <source>
        <dbReference type="Proteomes" id="UP000054166"/>
    </source>
</evidence>
<keyword evidence="5" id="KW-0560">Oxidoreductase</keyword>
<reference evidence="10" key="2">
    <citation type="submission" date="2015-01" db="EMBL/GenBank/DDBJ databases">
        <title>Evolutionary Origins and Diversification of the Mycorrhizal Mutualists.</title>
        <authorList>
            <consortium name="DOE Joint Genome Institute"/>
            <consortium name="Mycorrhizal Genomics Consortium"/>
            <person name="Kohler A."/>
            <person name="Kuo A."/>
            <person name="Nagy L.G."/>
            <person name="Floudas D."/>
            <person name="Copeland A."/>
            <person name="Barry K.W."/>
            <person name="Cichocki N."/>
            <person name="Veneault-Fourrey C."/>
            <person name="LaButti K."/>
            <person name="Lindquist E.A."/>
            <person name="Lipzen A."/>
            <person name="Lundell T."/>
            <person name="Morin E."/>
            <person name="Murat C."/>
            <person name="Riley R."/>
            <person name="Ohm R."/>
            <person name="Sun H."/>
            <person name="Tunlid A."/>
            <person name="Henrissat B."/>
            <person name="Grigoriev I.V."/>
            <person name="Hibbett D.S."/>
            <person name="Martin F."/>
        </authorList>
    </citation>
    <scope>NUCLEOTIDE SEQUENCE [LARGE SCALE GENOMIC DNA]</scope>
    <source>
        <strain evidence="10">F 1598</strain>
    </source>
</reference>
<dbReference type="GO" id="GO:0004497">
    <property type="term" value="F:monooxygenase activity"/>
    <property type="evidence" value="ECO:0007669"/>
    <property type="project" value="UniProtKB-KW"/>
</dbReference>
<dbReference type="AlphaFoldDB" id="A0A0C3G5B5"/>
<dbReference type="Gene3D" id="1.10.630.10">
    <property type="entry name" value="Cytochrome P450"/>
    <property type="match status" value="1"/>
</dbReference>
<keyword evidence="3" id="KW-0349">Heme</keyword>
<keyword evidence="8" id="KW-0472">Membrane</keyword>
<organism evidence="9 10">
    <name type="scientific">Piloderma croceum (strain F 1598)</name>
    <dbReference type="NCBI Taxonomy" id="765440"/>
    <lineage>
        <taxon>Eukaryota</taxon>
        <taxon>Fungi</taxon>
        <taxon>Dikarya</taxon>
        <taxon>Basidiomycota</taxon>
        <taxon>Agaricomycotina</taxon>
        <taxon>Agaricomycetes</taxon>
        <taxon>Agaricomycetidae</taxon>
        <taxon>Atheliales</taxon>
        <taxon>Atheliaceae</taxon>
        <taxon>Piloderma</taxon>
    </lineage>
</organism>
<comment type="similarity">
    <text evidence="2">Belongs to the cytochrome P450 family.</text>
</comment>
<evidence type="ECO:0000256" key="6">
    <source>
        <dbReference type="ARBA" id="ARBA00023004"/>
    </source>
</evidence>
<evidence type="ECO:0000256" key="8">
    <source>
        <dbReference type="SAM" id="Phobius"/>
    </source>
</evidence>
<gene>
    <name evidence="9" type="ORF">PILCRDRAFT_763020</name>
</gene>
<dbReference type="EMBL" id="KN832971">
    <property type="protein sequence ID" value="KIM91460.1"/>
    <property type="molecule type" value="Genomic_DNA"/>
</dbReference>
<evidence type="ECO:0000256" key="5">
    <source>
        <dbReference type="ARBA" id="ARBA00023002"/>
    </source>
</evidence>
<comment type="cofactor">
    <cofactor evidence="1">
        <name>heme</name>
        <dbReference type="ChEBI" id="CHEBI:30413"/>
    </cofactor>
</comment>
<keyword evidence="8" id="KW-1133">Transmembrane helix</keyword>
<dbReference type="PANTHER" id="PTHR46300">
    <property type="entry name" value="P450, PUTATIVE (EUROFUNG)-RELATED-RELATED"/>
    <property type="match status" value="1"/>
</dbReference>
<protein>
    <submittedName>
        <fullName evidence="9">Uncharacterized protein</fullName>
    </submittedName>
</protein>
<name>A0A0C3G5B5_PILCF</name>
<proteinExistence type="inferred from homology"/>
<dbReference type="PANTHER" id="PTHR46300:SF7">
    <property type="entry name" value="P450, PUTATIVE (EUROFUNG)-RELATED"/>
    <property type="match status" value="1"/>
</dbReference>
<reference evidence="9 10" key="1">
    <citation type="submission" date="2014-04" db="EMBL/GenBank/DDBJ databases">
        <authorList>
            <consortium name="DOE Joint Genome Institute"/>
            <person name="Kuo A."/>
            <person name="Tarkka M."/>
            <person name="Buscot F."/>
            <person name="Kohler A."/>
            <person name="Nagy L.G."/>
            <person name="Floudas D."/>
            <person name="Copeland A."/>
            <person name="Barry K.W."/>
            <person name="Cichocki N."/>
            <person name="Veneault-Fourrey C."/>
            <person name="LaButti K."/>
            <person name="Lindquist E.A."/>
            <person name="Lipzen A."/>
            <person name="Lundell T."/>
            <person name="Morin E."/>
            <person name="Murat C."/>
            <person name="Sun H."/>
            <person name="Tunlid A."/>
            <person name="Henrissat B."/>
            <person name="Grigoriev I.V."/>
            <person name="Hibbett D.S."/>
            <person name="Martin F."/>
            <person name="Nordberg H.P."/>
            <person name="Cantor M.N."/>
            <person name="Hua S.X."/>
        </authorList>
    </citation>
    <scope>NUCLEOTIDE SEQUENCE [LARGE SCALE GENOMIC DNA]</scope>
    <source>
        <strain evidence="9 10">F 1598</strain>
    </source>
</reference>
<dbReference type="GO" id="GO:0016705">
    <property type="term" value="F:oxidoreductase activity, acting on paired donors, with incorporation or reduction of molecular oxygen"/>
    <property type="evidence" value="ECO:0007669"/>
    <property type="project" value="InterPro"/>
</dbReference>
<evidence type="ECO:0000313" key="9">
    <source>
        <dbReference type="EMBL" id="KIM91460.1"/>
    </source>
</evidence>
<keyword evidence="4" id="KW-0479">Metal-binding</keyword>
<sequence>VQYIPEWFPGAGFKRKARDWHKLCQATLNDPYEMTKRKIMCLSFLIDTEDDIAASAAVLYAGTVAAISSFLLALVLYPEVQIHGQEELDRVIGPDRLPTLTTDPPSLHRRHCLASE</sequence>
<keyword evidence="6" id="KW-0408">Iron</keyword>
<dbReference type="InterPro" id="IPR036396">
    <property type="entry name" value="Cyt_P450_sf"/>
</dbReference>
<keyword evidence="10" id="KW-1185">Reference proteome</keyword>
<evidence type="ECO:0000256" key="1">
    <source>
        <dbReference type="ARBA" id="ARBA00001971"/>
    </source>
</evidence>
<feature type="transmembrane region" description="Helical" evidence="8">
    <location>
        <begin position="52"/>
        <end position="77"/>
    </location>
</feature>
<dbReference type="GO" id="GO:0020037">
    <property type="term" value="F:heme binding"/>
    <property type="evidence" value="ECO:0007669"/>
    <property type="project" value="InterPro"/>
</dbReference>
<dbReference type="GO" id="GO:0005506">
    <property type="term" value="F:iron ion binding"/>
    <property type="evidence" value="ECO:0007669"/>
    <property type="project" value="InterPro"/>
</dbReference>
<dbReference type="InterPro" id="IPR050364">
    <property type="entry name" value="Cytochrome_P450_fung"/>
</dbReference>
<accession>A0A0C3G5B5</accession>
<evidence type="ECO:0000256" key="3">
    <source>
        <dbReference type="ARBA" id="ARBA00022617"/>
    </source>
</evidence>
<evidence type="ECO:0000256" key="2">
    <source>
        <dbReference type="ARBA" id="ARBA00010617"/>
    </source>
</evidence>